<evidence type="ECO:0000313" key="3">
    <source>
        <dbReference type="Proteomes" id="UP000182798"/>
    </source>
</evidence>
<feature type="non-terminal residue" evidence="2">
    <location>
        <position position="81"/>
    </location>
</feature>
<dbReference type="AlphaFoldDB" id="A0A1J8PS48"/>
<proteinExistence type="predicted"/>
<dbReference type="EMBL" id="MIQH01000196">
    <property type="protein sequence ID" value="OJA03752.1"/>
    <property type="molecule type" value="Genomic_DNA"/>
</dbReference>
<comment type="caution">
    <text evidence="2">The sequence shown here is derived from an EMBL/GenBank/DDBJ whole genome shotgun (WGS) entry which is preliminary data.</text>
</comment>
<protein>
    <submittedName>
        <fullName evidence="2">Uncharacterized protein</fullName>
    </submittedName>
</protein>
<feature type="non-terminal residue" evidence="2">
    <location>
        <position position="1"/>
    </location>
</feature>
<name>A0A1J8PS48_9GAMM</name>
<accession>A0A1J8PS48</accession>
<sequence length="81" mass="9553">VRFRLNENQFQDQAAENIKDKNRIIELEEKLKVAEGNSADKEGLEKELKVLKDIKKEKEQIEKEKDKLEEENLEKQEEALG</sequence>
<gene>
    <name evidence="2" type="ORF">BGC33_00330</name>
</gene>
<organism evidence="2 3">
    <name type="scientific">Bathymodiolus thermophilus thioautotrophic gill symbiont</name>
    <dbReference type="NCBI Taxonomy" id="2360"/>
    <lineage>
        <taxon>Bacteria</taxon>
        <taxon>Pseudomonadati</taxon>
        <taxon>Pseudomonadota</taxon>
        <taxon>Gammaproteobacteria</taxon>
        <taxon>sulfur-oxidizing symbionts</taxon>
    </lineage>
</organism>
<evidence type="ECO:0000313" key="2">
    <source>
        <dbReference type="EMBL" id="OJA03752.1"/>
    </source>
</evidence>
<reference evidence="3" key="1">
    <citation type="submission" date="2016-09" db="EMBL/GenBank/DDBJ databases">
        <title>Genome Sequence of Bathymodiolus thermophilus sulfur-oxidizing gill endosymbiont.</title>
        <authorList>
            <person name="Ponnudurai R."/>
            <person name="Kleiner M."/>
            <person name="Sayavedra L."/>
            <person name="Thuermer A."/>
            <person name="Felbeck H."/>
            <person name="Schlueter R."/>
            <person name="Schweder T."/>
            <person name="Markert S."/>
        </authorList>
    </citation>
    <scope>NUCLEOTIDE SEQUENCE [LARGE SCALE GENOMIC DNA]</scope>
    <source>
        <strain evidence="3">BAT/CrabSpa'14</strain>
    </source>
</reference>
<feature type="coiled-coil region" evidence="1">
    <location>
        <begin position="17"/>
        <end position="78"/>
    </location>
</feature>
<evidence type="ECO:0000256" key="1">
    <source>
        <dbReference type="SAM" id="Coils"/>
    </source>
</evidence>
<keyword evidence="1" id="KW-0175">Coiled coil</keyword>
<dbReference type="Proteomes" id="UP000182798">
    <property type="component" value="Unassembled WGS sequence"/>
</dbReference>